<dbReference type="GO" id="GO:0016747">
    <property type="term" value="F:acyltransferase activity, transferring groups other than amino-acyl groups"/>
    <property type="evidence" value="ECO:0007669"/>
    <property type="project" value="InterPro"/>
</dbReference>
<name>A0A2T4VX01_9HYPH</name>
<feature type="domain" description="N-acetyltransferase" evidence="1">
    <location>
        <begin position="1"/>
        <end position="130"/>
    </location>
</feature>
<dbReference type="SUPFAM" id="SSF55729">
    <property type="entry name" value="Acyl-CoA N-acyltransferases (Nat)"/>
    <property type="match status" value="1"/>
</dbReference>
<evidence type="ECO:0000259" key="1">
    <source>
        <dbReference type="PROSITE" id="PS51186"/>
    </source>
</evidence>
<dbReference type="InterPro" id="IPR000182">
    <property type="entry name" value="GNAT_dom"/>
</dbReference>
<sequence length="147" mass="16405">MNEEVFGPGRFVRAAMLLRERGEHDISLSFVCKDEKDIVGSVRMTPIYIGMVKGHLLGTIVVLPSYRGKGVGQKLIKMAVKAASLKGSEIIVLIGDFSYYSKLGFKKVPWKAIQFPGPVDPERIMFFPLVDNVIENIKGVICFRESE</sequence>
<keyword evidence="2" id="KW-0808">Transferase</keyword>
<dbReference type="InterPro" id="IPR016181">
    <property type="entry name" value="Acyl_CoA_acyltransferase"/>
</dbReference>
<dbReference type="PROSITE" id="PS51186">
    <property type="entry name" value="GNAT"/>
    <property type="match status" value="1"/>
</dbReference>
<evidence type="ECO:0000313" key="3">
    <source>
        <dbReference type="Proteomes" id="UP000240811"/>
    </source>
</evidence>
<dbReference type="Proteomes" id="UP000240811">
    <property type="component" value="Unassembled WGS sequence"/>
</dbReference>
<gene>
    <name evidence="2" type="ORF">C4617_04645</name>
</gene>
<dbReference type="CDD" id="cd04301">
    <property type="entry name" value="NAT_SF"/>
    <property type="match status" value="1"/>
</dbReference>
<evidence type="ECO:0000313" key="2">
    <source>
        <dbReference type="EMBL" id="PTL86305.1"/>
    </source>
</evidence>
<reference evidence="3" key="1">
    <citation type="submission" date="2018-02" db="EMBL/GenBank/DDBJ databases">
        <title>Genome sequence of Candidatus Liberibacter europaeus.</title>
        <authorList>
            <person name="Frampton R.A."/>
            <person name="Thompson S.M."/>
            <person name="David C."/>
            <person name="Addison S.M."/>
            <person name="Smith G.R."/>
        </authorList>
    </citation>
    <scope>NUCLEOTIDE SEQUENCE [LARGE SCALE GENOMIC DNA]</scope>
</reference>
<dbReference type="EMBL" id="PSQJ01000005">
    <property type="protein sequence ID" value="PTL86305.1"/>
    <property type="molecule type" value="Genomic_DNA"/>
</dbReference>
<dbReference type="Gene3D" id="3.40.630.30">
    <property type="match status" value="1"/>
</dbReference>
<dbReference type="AlphaFoldDB" id="A0A2T4VX01"/>
<dbReference type="Pfam" id="PF13508">
    <property type="entry name" value="Acetyltransf_7"/>
    <property type="match status" value="1"/>
</dbReference>
<proteinExistence type="predicted"/>
<accession>A0A2T4VX01</accession>
<protein>
    <submittedName>
        <fullName evidence="2">N-acetyltransferase</fullName>
    </submittedName>
</protein>
<comment type="caution">
    <text evidence="2">The sequence shown here is derived from an EMBL/GenBank/DDBJ whole genome shotgun (WGS) entry which is preliminary data.</text>
</comment>
<organism evidence="2 3">
    <name type="scientific">Candidatus Liberibacter europaeus</name>
    <dbReference type="NCBI Taxonomy" id="744859"/>
    <lineage>
        <taxon>Bacteria</taxon>
        <taxon>Pseudomonadati</taxon>
        <taxon>Pseudomonadota</taxon>
        <taxon>Alphaproteobacteria</taxon>
        <taxon>Hyphomicrobiales</taxon>
        <taxon>Rhizobiaceae</taxon>
        <taxon>Liberibacter</taxon>
    </lineage>
</organism>